<evidence type="ECO:0000256" key="1">
    <source>
        <dbReference type="ARBA" id="ARBA00022723"/>
    </source>
</evidence>
<gene>
    <name evidence="6" type="ORF">Q4I28_001028</name>
</gene>
<reference evidence="6 7" key="1">
    <citation type="submission" date="2024-02" db="EMBL/GenBank/DDBJ databases">
        <title>FIRST GENOME SEQUENCES OF Leishmania (Viannia) shawi, Leishmania (Viannia) lindenbergi AND Leishmania (Viannia) utingensis.</title>
        <authorList>
            <person name="Resadore F."/>
            <person name="Custodio M.G.F."/>
            <person name="Boite M.C."/>
            <person name="Cupolillo E."/>
            <person name="Ferreira G.E.M."/>
        </authorList>
    </citation>
    <scope>NUCLEOTIDE SEQUENCE [LARGE SCALE GENOMIC DNA]</scope>
    <source>
        <strain evidence="6 7">MDAS/BR/1979/M5533</strain>
    </source>
</reference>
<evidence type="ECO:0000256" key="3">
    <source>
        <dbReference type="ARBA" id="ARBA00022833"/>
    </source>
</evidence>
<proteinExistence type="predicted"/>
<evidence type="ECO:0000259" key="5">
    <source>
        <dbReference type="PROSITE" id="PS50865"/>
    </source>
</evidence>
<dbReference type="PROSITE" id="PS50865">
    <property type="entry name" value="ZF_MYND_2"/>
    <property type="match status" value="1"/>
</dbReference>
<keyword evidence="7" id="KW-1185">Reference proteome</keyword>
<protein>
    <submittedName>
        <fullName evidence="6">MYND finger containing protein</fullName>
    </submittedName>
</protein>
<name>A0AAW3C529_9TRYP</name>
<feature type="domain" description="MYND-type" evidence="5">
    <location>
        <begin position="121"/>
        <end position="177"/>
    </location>
</feature>
<dbReference type="Gene3D" id="6.10.140.2220">
    <property type="match status" value="1"/>
</dbReference>
<comment type="caution">
    <text evidence="6">The sequence shown here is derived from an EMBL/GenBank/DDBJ whole genome shotgun (WGS) entry which is preliminary data.</text>
</comment>
<dbReference type="EMBL" id="JBAMZN010000007">
    <property type="protein sequence ID" value="KAL0529844.1"/>
    <property type="molecule type" value="Genomic_DNA"/>
</dbReference>
<evidence type="ECO:0000256" key="4">
    <source>
        <dbReference type="PROSITE-ProRule" id="PRU00134"/>
    </source>
</evidence>
<dbReference type="AlphaFoldDB" id="A0AAW3C529"/>
<evidence type="ECO:0000256" key="2">
    <source>
        <dbReference type="ARBA" id="ARBA00022771"/>
    </source>
</evidence>
<keyword evidence="3" id="KW-0862">Zinc</keyword>
<evidence type="ECO:0000313" key="7">
    <source>
        <dbReference type="Proteomes" id="UP001501274"/>
    </source>
</evidence>
<keyword evidence="2 4" id="KW-0863">Zinc-finger</keyword>
<dbReference type="InterPro" id="IPR002893">
    <property type="entry name" value="Znf_MYND"/>
</dbReference>
<dbReference type="Proteomes" id="UP001501274">
    <property type="component" value="Unassembled WGS sequence"/>
</dbReference>
<organism evidence="6 7">
    <name type="scientific">Leishmania naiffi</name>
    <dbReference type="NCBI Taxonomy" id="5678"/>
    <lineage>
        <taxon>Eukaryota</taxon>
        <taxon>Discoba</taxon>
        <taxon>Euglenozoa</taxon>
        <taxon>Kinetoplastea</taxon>
        <taxon>Metakinetoplastina</taxon>
        <taxon>Trypanosomatida</taxon>
        <taxon>Trypanosomatidae</taxon>
        <taxon>Leishmaniinae</taxon>
        <taxon>Leishmania</taxon>
        <taxon>Leishmania naiffi species complex</taxon>
    </lineage>
</organism>
<keyword evidence="1" id="KW-0479">Metal-binding</keyword>
<dbReference type="GO" id="GO:0008270">
    <property type="term" value="F:zinc ion binding"/>
    <property type="evidence" value="ECO:0007669"/>
    <property type="project" value="UniProtKB-KW"/>
</dbReference>
<sequence>MVLHIYHVTVGEKEFQFSTDIDKRTQETYRRDVNKAIEEVSSTILEQLTGGDALCCTCKAAPATRLIHHTMLFAETFPPRVEDLPQQVCNSANCEAVAKASYLMDMEDATTAQGMVSPNGCFHCHKGAQSAASSAAAAAAAATTTAVPLQRCSRCKVAKYCSVECQKADWKVHKGVCTPAQVK</sequence>
<dbReference type="SUPFAM" id="SSF144232">
    <property type="entry name" value="HIT/MYND zinc finger-like"/>
    <property type="match status" value="1"/>
</dbReference>
<accession>A0AAW3C529</accession>
<dbReference type="Pfam" id="PF01753">
    <property type="entry name" value="zf-MYND"/>
    <property type="match status" value="1"/>
</dbReference>
<evidence type="ECO:0000313" key="6">
    <source>
        <dbReference type="EMBL" id="KAL0529844.1"/>
    </source>
</evidence>